<evidence type="ECO:0000256" key="4">
    <source>
        <dbReference type="SAM" id="SignalP"/>
    </source>
</evidence>
<dbReference type="PANTHER" id="PTHR11452:SF75">
    <property type="entry name" value="ALPHA-GALACTOSIDASE MEL1"/>
    <property type="match status" value="1"/>
</dbReference>
<dbReference type="InterPro" id="IPR013785">
    <property type="entry name" value="Aldolase_TIM"/>
</dbReference>
<keyword evidence="2" id="KW-0378">Hydrolase</keyword>
<comment type="similarity">
    <text evidence="1">Belongs to the glycosyl hydrolase 27 family.</text>
</comment>
<keyword evidence="4" id="KW-0732">Signal</keyword>
<dbReference type="PANTHER" id="PTHR11452">
    <property type="entry name" value="ALPHA-GALACTOSIDASE/ALPHA-N-ACETYLGALACTOSAMINIDASE"/>
    <property type="match status" value="1"/>
</dbReference>
<dbReference type="InterPro" id="IPR017853">
    <property type="entry name" value="GH"/>
</dbReference>
<evidence type="ECO:0000256" key="1">
    <source>
        <dbReference type="ARBA" id="ARBA00009743"/>
    </source>
</evidence>
<dbReference type="EMBL" id="JAFEUO010000019">
    <property type="protein sequence ID" value="MBM7086973.1"/>
    <property type="molecule type" value="Genomic_DNA"/>
</dbReference>
<sequence>MRRPSTRSRRLLTAVAAGLLLVAGPAVALRTSPALALDNGVARTPPMGWNSWNTFGCNINETLIRQMTDAMVNTGMKD</sequence>
<evidence type="ECO:0000313" key="6">
    <source>
        <dbReference type="Proteomes" id="UP000809587"/>
    </source>
</evidence>
<keyword evidence="6" id="KW-1185">Reference proteome</keyword>
<dbReference type="Gene3D" id="3.20.20.70">
    <property type="entry name" value="Aldolase class I"/>
    <property type="match status" value="1"/>
</dbReference>
<feature type="non-terminal residue" evidence="5">
    <location>
        <position position="78"/>
    </location>
</feature>
<reference evidence="5 6" key="1">
    <citation type="submission" date="2021-02" db="EMBL/GenBank/DDBJ databases">
        <authorList>
            <person name="Lee D.-H."/>
        </authorList>
    </citation>
    <scope>NUCLEOTIDE SEQUENCE [LARGE SCALE GENOMIC DNA]</scope>
    <source>
        <strain evidence="5 6">MMS20-R2-29</strain>
    </source>
</reference>
<evidence type="ECO:0000256" key="3">
    <source>
        <dbReference type="ARBA" id="ARBA00023295"/>
    </source>
</evidence>
<evidence type="ECO:0000256" key="2">
    <source>
        <dbReference type="ARBA" id="ARBA00022801"/>
    </source>
</evidence>
<comment type="caution">
    <text evidence="5">The sequence shown here is derived from an EMBL/GenBank/DDBJ whole genome shotgun (WGS) entry which is preliminary data.</text>
</comment>
<evidence type="ECO:0000313" key="5">
    <source>
        <dbReference type="EMBL" id="MBM7086973.1"/>
    </source>
</evidence>
<protein>
    <submittedName>
        <fullName evidence="5">Alpha-galactosidase</fullName>
    </submittedName>
</protein>
<dbReference type="InterPro" id="IPR002241">
    <property type="entry name" value="Glyco_hydro_27"/>
</dbReference>
<dbReference type="SUPFAM" id="SSF51445">
    <property type="entry name" value="(Trans)glycosidases"/>
    <property type="match status" value="1"/>
</dbReference>
<proteinExistence type="inferred from homology"/>
<gene>
    <name evidence="5" type="ORF">JQN84_31075</name>
</gene>
<feature type="signal peptide" evidence="4">
    <location>
        <begin position="1"/>
        <end position="28"/>
    </location>
</feature>
<feature type="chain" id="PRO_5046659315" evidence="4">
    <location>
        <begin position="29"/>
        <end position="78"/>
    </location>
</feature>
<organism evidence="5 6">
    <name type="scientific">Micromonospora humidisoli</name>
    <dbReference type="NCBI Taxonomy" id="2807622"/>
    <lineage>
        <taxon>Bacteria</taxon>
        <taxon>Bacillati</taxon>
        <taxon>Actinomycetota</taxon>
        <taxon>Actinomycetes</taxon>
        <taxon>Micromonosporales</taxon>
        <taxon>Micromonosporaceae</taxon>
        <taxon>Micromonospora</taxon>
    </lineage>
</organism>
<dbReference type="Proteomes" id="UP000809587">
    <property type="component" value="Unassembled WGS sequence"/>
</dbReference>
<keyword evidence="3" id="KW-0326">Glycosidase</keyword>
<accession>A0ABS2JMA0</accession>
<name>A0ABS2JMA0_9ACTN</name>